<dbReference type="PROSITE" id="PS50090">
    <property type="entry name" value="MYB_LIKE"/>
    <property type="match status" value="1"/>
</dbReference>
<protein>
    <recommendedName>
        <fullName evidence="1">Myb-like domain-containing protein</fullName>
    </recommendedName>
</protein>
<sequence length="132" mass="15487">MKRLTLSHTLIWEILGGEWPLGEIDIHGEEWMAHLAGGTWLGAMEMERLHKGPEEPIKCHGGWSKEEHIALIRKVQEHLQRPEEKRNLSHKAVREEIEKNIQDRTGSQCSRQWRILVLMYRNLNCHFSGHPE</sequence>
<dbReference type="Gene3D" id="1.10.10.60">
    <property type="entry name" value="Homeodomain-like"/>
    <property type="match status" value="1"/>
</dbReference>
<dbReference type="EMBL" id="GL377679">
    <property type="protein sequence ID" value="EFJ07844.1"/>
    <property type="molecule type" value="Genomic_DNA"/>
</dbReference>
<accession>D8T645</accession>
<evidence type="ECO:0000313" key="2">
    <source>
        <dbReference type="EMBL" id="EFJ07844.1"/>
    </source>
</evidence>
<dbReference type="InParanoid" id="D8T645"/>
<reference evidence="2 3" key="1">
    <citation type="journal article" date="2011" name="Science">
        <title>The Selaginella genome identifies genetic changes associated with the evolution of vascular plants.</title>
        <authorList>
            <person name="Banks J.A."/>
            <person name="Nishiyama T."/>
            <person name="Hasebe M."/>
            <person name="Bowman J.L."/>
            <person name="Gribskov M."/>
            <person name="dePamphilis C."/>
            <person name="Albert V.A."/>
            <person name="Aono N."/>
            <person name="Aoyama T."/>
            <person name="Ambrose B.A."/>
            <person name="Ashton N.W."/>
            <person name="Axtell M.J."/>
            <person name="Barker E."/>
            <person name="Barker M.S."/>
            <person name="Bennetzen J.L."/>
            <person name="Bonawitz N.D."/>
            <person name="Chapple C."/>
            <person name="Cheng C."/>
            <person name="Correa L.G."/>
            <person name="Dacre M."/>
            <person name="DeBarry J."/>
            <person name="Dreyer I."/>
            <person name="Elias M."/>
            <person name="Engstrom E.M."/>
            <person name="Estelle M."/>
            <person name="Feng L."/>
            <person name="Finet C."/>
            <person name="Floyd S.K."/>
            <person name="Frommer W.B."/>
            <person name="Fujita T."/>
            <person name="Gramzow L."/>
            <person name="Gutensohn M."/>
            <person name="Harholt J."/>
            <person name="Hattori M."/>
            <person name="Heyl A."/>
            <person name="Hirai T."/>
            <person name="Hiwatashi Y."/>
            <person name="Ishikawa M."/>
            <person name="Iwata M."/>
            <person name="Karol K.G."/>
            <person name="Koehler B."/>
            <person name="Kolukisaoglu U."/>
            <person name="Kubo M."/>
            <person name="Kurata T."/>
            <person name="Lalonde S."/>
            <person name="Li K."/>
            <person name="Li Y."/>
            <person name="Litt A."/>
            <person name="Lyons E."/>
            <person name="Manning G."/>
            <person name="Maruyama T."/>
            <person name="Michael T.P."/>
            <person name="Mikami K."/>
            <person name="Miyazaki S."/>
            <person name="Morinaga S."/>
            <person name="Murata T."/>
            <person name="Mueller-Roeber B."/>
            <person name="Nelson D.R."/>
            <person name="Obara M."/>
            <person name="Oguri Y."/>
            <person name="Olmstead R.G."/>
            <person name="Onodera N."/>
            <person name="Petersen B.L."/>
            <person name="Pils B."/>
            <person name="Prigge M."/>
            <person name="Rensing S.A."/>
            <person name="Riano-Pachon D.M."/>
            <person name="Roberts A.W."/>
            <person name="Sato Y."/>
            <person name="Scheller H.V."/>
            <person name="Schulz B."/>
            <person name="Schulz C."/>
            <person name="Shakirov E.V."/>
            <person name="Shibagaki N."/>
            <person name="Shinohara N."/>
            <person name="Shippen D.E."/>
            <person name="Soerensen I."/>
            <person name="Sotooka R."/>
            <person name="Sugimoto N."/>
            <person name="Sugita M."/>
            <person name="Sumikawa N."/>
            <person name="Tanurdzic M."/>
            <person name="Theissen G."/>
            <person name="Ulvskov P."/>
            <person name="Wakazuki S."/>
            <person name="Weng J.K."/>
            <person name="Willats W.W."/>
            <person name="Wipf D."/>
            <person name="Wolf P.G."/>
            <person name="Yang L."/>
            <person name="Zimmer A.D."/>
            <person name="Zhu Q."/>
            <person name="Mitros T."/>
            <person name="Hellsten U."/>
            <person name="Loque D."/>
            <person name="Otillar R."/>
            <person name="Salamov A."/>
            <person name="Schmutz J."/>
            <person name="Shapiro H."/>
            <person name="Lindquist E."/>
            <person name="Lucas S."/>
            <person name="Rokhsar D."/>
            <person name="Grigoriev I.V."/>
        </authorList>
    </citation>
    <scope>NUCLEOTIDE SEQUENCE [LARGE SCALE GENOMIC DNA]</scope>
</reference>
<dbReference type="InterPro" id="IPR001005">
    <property type="entry name" value="SANT/Myb"/>
</dbReference>
<dbReference type="Proteomes" id="UP000001514">
    <property type="component" value="Unassembled WGS sequence"/>
</dbReference>
<name>D8T645_SELML</name>
<dbReference type="Gramene" id="EFJ07844">
    <property type="protein sequence ID" value="EFJ07844"/>
    <property type="gene ID" value="SELMODRAFT_429423"/>
</dbReference>
<dbReference type="AlphaFoldDB" id="D8T645"/>
<evidence type="ECO:0000313" key="3">
    <source>
        <dbReference type="Proteomes" id="UP000001514"/>
    </source>
</evidence>
<gene>
    <name evidence="2" type="ORF">SELMODRAFT_429423</name>
</gene>
<evidence type="ECO:0000259" key="1">
    <source>
        <dbReference type="PROSITE" id="PS50090"/>
    </source>
</evidence>
<feature type="domain" description="Myb-like" evidence="1">
    <location>
        <begin position="55"/>
        <end position="117"/>
    </location>
</feature>
<organism evidence="3">
    <name type="scientific">Selaginella moellendorffii</name>
    <name type="common">Spikemoss</name>
    <dbReference type="NCBI Taxonomy" id="88036"/>
    <lineage>
        <taxon>Eukaryota</taxon>
        <taxon>Viridiplantae</taxon>
        <taxon>Streptophyta</taxon>
        <taxon>Embryophyta</taxon>
        <taxon>Tracheophyta</taxon>
        <taxon>Lycopodiopsida</taxon>
        <taxon>Selaginellales</taxon>
        <taxon>Selaginellaceae</taxon>
        <taxon>Selaginella</taxon>
    </lineage>
</organism>
<dbReference type="KEGG" id="smo:SELMODRAFT_429423"/>
<keyword evidence="3" id="KW-1185">Reference proteome</keyword>
<dbReference type="HOGENOM" id="CLU_1920724_0_0_1"/>
<proteinExistence type="predicted"/>